<dbReference type="GO" id="GO:0009100">
    <property type="term" value="P:glycoprotein metabolic process"/>
    <property type="evidence" value="ECO:0007669"/>
    <property type="project" value="UniProtKB-ARBA"/>
</dbReference>
<feature type="domain" description="LicD/FKTN/FKRP nucleotidyltransferase" evidence="1">
    <location>
        <begin position="19"/>
        <end position="238"/>
    </location>
</feature>
<dbReference type="PANTHER" id="PTHR43404:SF2">
    <property type="entry name" value="LIPOPOLYSACCHARIDE CHOLINEPHOSPHOTRANSFERASE LICD"/>
    <property type="match status" value="1"/>
</dbReference>
<gene>
    <name evidence="2" type="ORF">H8S54_02445</name>
</gene>
<evidence type="ECO:0000259" key="1">
    <source>
        <dbReference type="Pfam" id="PF04991"/>
    </source>
</evidence>
<comment type="caution">
    <text evidence="2">The sequence shown here is derived from an EMBL/GenBank/DDBJ whole genome shotgun (WGS) entry which is preliminary data.</text>
</comment>
<evidence type="ECO:0000313" key="2">
    <source>
        <dbReference type="EMBL" id="MBC5650010.1"/>
    </source>
</evidence>
<proteinExistence type="predicted"/>
<dbReference type="InterPro" id="IPR007074">
    <property type="entry name" value="LicD/FKTN/FKRP_NTP_transf"/>
</dbReference>
<dbReference type="AlphaFoldDB" id="A0A8I0AG00"/>
<dbReference type="InterPro" id="IPR011990">
    <property type="entry name" value="TPR-like_helical_dom_sf"/>
</dbReference>
<reference evidence="2 3" key="1">
    <citation type="submission" date="2020-08" db="EMBL/GenBank/DDBJ databases">
        <title>Genome public.</title>
        <authorList>
            <person name="Liu C."/>
            <person name="Sun Q."/>
        </authorList>
    </citation>
    <scope>NUCLEOTIDE SEQUENCE [LARGE SCALE GENOMIC DNA]</scope>
    <source>
        <strain evidence="2 3">BX17</strain>
    </source>
</reference>
<name>A0A8I0AG00_9FIRM</name>
<dbReference type="RefSeq" id="WP_186900827.1">
    <property type="nucleotide sequence ID" value="NZ_JACOOT010000006.1"/>
</dbReference>
<dbReference type="Pfam" id="PF04991">
    <property type="entry name" value="LicD"/>
    <property type="match status" value="1"/>
</dbReference>
<keyword evidence="3" id="KW-1185">Reference proteome</keyword>
<organism evidence="2 3">
    <name type="scientific">Blautia segnis</name>
    <dbReference type="NCBI Taxonomy" id="2763030"/>
    <lineage>
        <taxon>Bacteria</taxon>
        <taxon>Bacillati</taxon>
        <taxon>Bacillota</taxon>
        <taxon>Clostridia</taxon>
        <taxon>Lachnospirales</taxon>
        <taxon>Lachnospiraceae</taxon>
        <taxon>Blautia</taxon>
    </lineage>
</organism>
<dbReference type="EMBL" id="JACOOT010000006">
    <property type="protein sequence ID" value="MBC5650010.1"/>
    <property type="molecule type" value="Genomic_DNA"/>
</dbReference>
<evidence type="ECO:0000313" key="3">
    <source>
        <dbReference type="Proteomes" id="UP000652847"/>
    </source>
</evidence>
<dbReference type="Gene3D" id="1.25.40.10">
    <property type="entry name" value="Tetratricopeptide repeat domain"/>
    <property type="match status" value="1"/>
</dbReference>
<dbReference type="Proteomes" id="UP000652847">
    <property type="component" value="Unassembled WGS sequence"/>
</dbReference>
<dbReference type="PANTHER" id="PTHR43404">
    <property type="entry name" value="LIPOPOLYSACCHARIDE CHOLINEPHOSPHOTRANSFERASE LICD"/>
    <property type="match status" value="1"/>
</dbReference>
<protein>
    <submittedName>
        <fullName evidence="2">LicD family protein</fullName>
    </submittedName>
</protein>
<dbReference type="SUPFAM" id="SSF48452">
    <property type="entry name" value="TPR-like"/>
    <property type="match status" value="1"/>
</dbReference>
<accession>A0A8I0AG00</accession>
<dbReference type="InterPro" id="IPR052942">
    <property type="entry name" value="LPS_cholinephosphotransferase"/>
</dbReference>
<sequence>MTEKQERLLQLLGEFARICRENDLKYVTAEKTALGVMQRGGFLPGDDTVTVYMPAEDWHKLMNLAGTVLEANRTLLCLESDSSFGSVGAAYASTDRCALRRHQIMGNGCAGERIDVFLLDPVSADKEEYEKYCADLMVYADLADPGQVYGDRWEISGAAYKRGLLSCQVTGKDRVLKKLEENLQVHETEECPRYAVRSGEVPFLLEKDMLFPAKEKEFQGISVMVPGQICQYLIEWYGDEWSCFSDYEKPESQEMAEVEGLSDQEFRKDYMPGIRKGKLLRSCTGQKVHVLSSAKKEHQLRENNAQILGSDTKMALENQIQKCGQSIKSLLEQQDFQKLSEIFSEYYKVQLSEEFIGRKALKGLYEFYHPVLMEIGAENFYAAVLTLVYKEQIGRAKRLLEIREQTGALSPEAAQLKANLEIFEKAVSDYECRHFQEAEDALEPLLERYPKVPGFMKLKSRFLMEHARNGIERVEAELYMDEALRIFPEDGYFLKYKGELQWMLGKCADALEIFADAREHTDNQVVLHELDQFLTPYCKETVNTCQMLLDAGQKDGAKRLIELWGRLLPGNLRIQECYDLVRVSTAKTYTEMEAVAEKIMEQIQKDGRGASGAEKGKERYRAALTRAWERLGYPKELAQIRTDLIFTKETGDMEWLAEKAKDCQIRKEKRAQVYKLIGDIKRKQGQTDAAFDNYKKAVDCGGKGYVNIELYRIFFADLLEGSKRAAAYAKVLDASEYLDRWLGRYGSTEELQLLVKELAGNSQYLKIAKENHLEKTVPQTAEQENRKESYLDRSWDYVKFCASKIALEKEYLENKDCIINLYKNKDYPALEKMFARYTEATVKSMETDEVFVPDEELQHIFVDVLEKTGNVKLKKKVEKYWK</sequence>